<name>A0A319E3G0_ASPSB</name>
<dbReference type="AlphaFoldDB" id="A0A319E3G0"/>
<dbReference type="InterPro" id="IPR008949">
    <property type="entry name" value="Isoprenoid_synthase_dom_sf"/>
</dbReference>
<dbReference type="OrthoDB" id="3004402at2759"/>
<evidence type="ECO:0000313" key="1">
    <source>
        <dbReference type="EMBL" id="PYI02735.1"/>
    </source>
</evidence>
<dbReference type="VEuPathDB" id="FungiDB:BO78DRAFT_453302"/>
<sequence length="103" mass="11594">MGSGDSPFVHSDLVDREEVARVCATSLPVRVSKHRNVAERALADFHQQWEAEVGFIFQGGRSPLGPITAFFPPEAKPDRVEIFTRLIEYFFAHDGVFASLRVY</sequence>
<reference evidence="1 2" key="1">
    <citation type="submission" date="2018-02" db="EMBL/GenBank/DDBJ databases">
        <title>The genomes of Aspergillus section Nigri reveals drivers in fungal speciation.</title>
        <authorList>
            <consortium name="DOE Joint Genome Institute"/>
            <person name="Vesth T.C."/>
            <person name="Nybo J."/>
            <person name="Theobald S."/>
            <person name="Brandl J."/>
            <person name="Frisvad J.C."/>
            <person name="Nielsen K.F."/>
            <person name="Lyhne E.K."/>
            <person name="Kogle M.E."/>
            <person name="Kuo A."/>
            <person name="Riley R."/>
            <person name="Clum A."/>
            <person name="Nolan M."/>
            <person name="Lipzen A."/>
            <person name="Salamov A."/>
            <person name="Henrissat B."/>
            <person name="Wiebenga A."/>
            <person name="De vries R.P."/>
            <person name="Grigoriev I.V."/>
            <person name="Mortensen U.H."/>
            <person name="Andersen M.R."/>
            <person name="Baker S.E."/>
        </authorList>
    </citation>
    <scope>NUCLEOTIDE SEQUENCE [LARGE SCALE GENOMIC DNA]</scope>
    <source>
        <strain evidence="1 2">CBS 121057</strain>
    </source>
</reference>
<dbReference type="Gene3D" id="1.10.600.10">
    <property type="entry name" value="Farnesyl Diphosphate Synthase"/>
    <property type="match status" value="1"/>
</dbReference>
<protein>
    <submittedName>
        <fullName evidence="1">Uncharacterized protein</fullName>
    </submittedName>
</protein>
<organism evidence="1 2">
    <name type="scientific">Aspergillus sclerotiicarbonarius (strain CBS 121057 / IBT 28362)</name>
    <dbReference type="NCBI Taxonomy" id="1448318"/>
    <lineage>
        <taxon>Eukaryota</taxon>
        <taxon>Fungi</taxon>
        <taxon>Dikarya</taxon>
        <taxon>Ascomycota</taxon>
        <taxon>Pezizomycotina</taxon>
        <taxon>Eurotiomycetes</taxon>
        <taxon>Eurotiomycetidae</taxon>
        <taxon>Eurotiales</taxon>
        <taxon>Aspergillaceae</taxon>
        <taxon>Aspergillus</taxon>
        <taxon>Aspergillus subgen. Circumdati</taxon>
    </lineage>
</organism>
<dbReference type="Proteomes" id="UP000248423">
    <property type="component" value="Unassembled WGS sequence"/>
</dbReference>
<evidence type="ECO:0000313" key="2">
    <source>
        <dbReference type="Proteomes" id="UP000248423"/>
    </source>
</evidence>
<proteinExistence type="predicted"/>
<dbReference type="STRING" id="1448318.A0A319E3G0"/>
<gene>
    <name evidence="1" type="ORF">BO78DRAFT_453302</name>
</gene>
<accession>A0A319E3G0</accession>
<keyword evidence="2" id="KW-1185">Reference proteome</keyword>
<dbReference type="EMBL" id="KZ826390">
    <property type="protein sequence ID" value="PYI02735.1"/>
    <property type="molecule type" value="Genomic_DNA"/>
</dbReference>